<feature type="domain" description="Zinc finger DksA/TraR C4-type" evidence="5">
    <location>
        <begin position="75"/>
        <end position="108"/>
    </location>
</feature>
<dbReference type="InterPro" id="IPR000962">
    <property type="entry name" value="Znf_DskA_TraR"/>
</dbReference>
<dbReference type="Proteomes" id="UP000318126">
    <property type="component" value="Unassembled WGS sequence"/>
</dbReference>
<dbReference type="GO" id="GO:0008270">
    <property type="term" value="F:zinc ion binding"/>
    <property type="evidence" value="ECO:0007669"/>
    <property type="project" value="UniProtKB-KW"/>
</dbReference>
<name>A0A553JNK1_SHEHA</name>
<dbReference type="EMBL" id="VKGK01000013">
    <property type="protein sequence ID" value="TRY14034.1"/>
    <property type="molecule type" value="Genomic_DNA"/>
</dbReference>
<dbReference type="SUPFAM" id="SSF57716">
    <property type="entry name" value="Glucocorticoid receptor-like (DNA-binding domain)"/>
    <property type="match status" value="1"/>
</dbReference>
<evidence type="ECO:0000313" key="7">
    <source>
        <dbReference type="Proteomes" id="UP000318126"/>
    </source>
</evidence>
<gene>
    <name evidence="6" type="ORF">FN961_11890</name>
</gene>
<evidence type="ECO:0000259" key="5">
    <source>
        <dbReference type="Pfam" id="PF01258"/>
    </source>
</evidence>
<comment type="caution">
    <text evidence="6">The sequence shown here is derived from an EMBL/GenBank/DDBJ whole genome shotgun (WGS) entry which is preliminary data.</text>
</comment>
<organism evidence="6 7">
    <name type="scientific">Shewanella hanedai</name>
    <name type="common">Alteromonas hanedai</name>
    <dbReference type="NCBI Taxonomy" id="25"/>
    <lineage>
        <taxon>Bacteria</taxon>
        <taxon>Pseudomonadati</taxon>
        <taxon>Pseudomonadota</taxon>
        <taxon>Gammaproteobacteria</taxon>
        <taxon>Alteromonadales</taxon>
        <taxon>Shewanellaceae</taxon>
        <taxon>Shewanella</taxon>
    </lineage>
</organism>
<evidence type="ECO:0000256" key="3">
    <source>
        <dbReference type="ARBA" id="ARBA00022833"/>
    </source>
</evidence>
<sequence>MSRSHIRHELSKLETQLRKEIGELVGKNHLVLDNEQVNLCDIIEVLTQAKLCDEPLFMKLTKLDAAFCQLDIDLYGLCSDCENEIEPERLARDMLEQRCTNCADKYEHQHRQELRLSY</sequence>
<evidence type="ECO:0000256" key="4">
    <source>
        <dbReference type="PROSITE-ProRule" id="PRU00510"/>
    </source>
</evidence>
<dbReference type="RefSeq" id="WP_144040398.1">
    <property type="nucleotide sequence ID" value="NZ_BMPL01000013.1"/>
</dbReference>
<evidence type="ECO:0000313" key="6">
    <source>
        <dbReference type="EMBL" id="TRY14034.1"/>
    </source>
</evidence>
<dbReference type="PROSITE" id="PS51128">
    <property type="entry name" value="ZF_DKSA_2"/>
    <property type="match status" value="1"/>
</dbReference>
<dbReference type="AlphaFoldDB" id="A0A553JNK1"/>
<keyword evidence="3" id="KW-0862">Zinc</keyword>
<reference evidence="7" key="1">
    <citation type="submission" date="2019-07" db="EMBL/GenBank/DDBJ databases">
        <title>Shewanella sp. YLB-08 draft genomic sequence.</title>
        <authorList>
            <person name="Yu L."/>
        </authorList>
    </citation>
    <scope>NUCLEOTIDE SEQUENCE [LARGE SCALE GENOMIC DNA]</scope>
    <source>
        <strain evidence="7">JCM 20706</strain>
    </source>
</reference>
<keyword evidence="1" id="KW-0479">Metal-binding</keyword>
<proteinExistence type="predicted"/>
<dbReference type="Gene3D" id="1.20.120.910">
    <property type="entry name" value="DksA, coiled-coil domain"/>
    <property type="match status" value="1"/>
</dbReference>
<dbReference type="Pfam" id="PF01258">
    <property type="entry name" value="zf-dskA_traR"/>
    <property type="match status" value="1"/>
</dbReference>
<accession>A0A553JNK1</accession>
<keyword evidence="7" id="KW-1185">Reference proteome</keyword>
<feature type="zinc finger region" description="dksA C4-type" evidence="4">
    <location>
        <begin position="78"/>
        <end position="102"/>
    </location>
</feature>
<evidence type="ECO:0000256" key="1">
    <source>
        <dbReference type="ARBA" id="ARBA00022723"/>
    </source>
</evidence>
<dbReference type="OrthoDB" id="6064855at2"/>
<keyword evidence="2" id="KW-0863">Zinc-finger</keyword>
<protein>
    <submittedName>
        <fullName evidence="6">TraR/DksA family transcriptional regulator</fullName>
    </submittedName>
</protein>
<evidence type="ECO:0000256" key="2">
    <source>
        <dbReference type="ARBA" id="ARBA00022771"/>
    </source>
</evidence>